<dbReference type="InterPro" id="IPR005839">
    <property type="entry name" value="Methylthiotransferase"/>
</dbReference>
<feature type="compositionally biased region" description="Basic and acidic residues" evidence="10">
    <location>
        <begin position="1"/>
        <end position="18"/>
    </location>
</feature>
<feature type="region of interest" description="Disordered" evidence="10">
    <location>
        <begin position="1"/>
        <end position="22"/>
    </location>
</feature>
<dbReference type="GO" id="GO:0005739">
    <property type="term" value="C:mitochondrion"/>
    <property type="evidence" value="ECO:0007669"/>
    <property type="project" value="TreeGrafter"/>
</dbReference>
<dbReference type="FunFam" id="3.40.50.12160:FF:000003">
    <property type="entry name" value="CDK5 regulatory subunit-associated protein 1"/>
    <property type="match status" value="1"/>
</dbReference>
<dbReference type="SFLD" id="SFLDF00413">
    <property type="entry name" value="CDK5RAP1"/>
    <property type="match status" value="1"/>
</dbReference>
<feature type="domain" description="MTTase N-terminal" evidence="12">
    <location>
        <begin position="121"/>
        <end position="245"/>
    </location>
</feature>
<dbReference type="EMBL" id="JAWQEG010000200">
    <property type="protein sequence ID" value="KAK3893532.1"/>
    <property type="molecule type" value="Genomic_DNA"/>
</dbReference>
<dbReference type="Pfam" id="PF04055">
    <property type="entry name" value="Radical_SAM"/>
    <property type="match status" value="1"/>
</dbReference>
<dbReference type="Gene3D" id="3.40.50.12160">
    <property type="entry name" value="Methylthiotransferase, N-terminal domain"/>
    <property type="match status" value="1"/>
</dbReference>
<evidence type="ECO:0000313" key="14">
    <source>
        <dbReference type="EMBL" id="KAK3893532.1"/>
    </source>
</evidence>
<dbReference type="SUPFAM" id="SSF102114">
    <property type="entry name" value="Radical SAM enzymes"/>
    <property type="match status" value="1"/>
</dbReference>
<protein>
    <recommendedName>
        <fullName evidence="9">CDK5RAP1-like protein</fullName>
    </recommendedName>
</protein>
<dbReference type="FunFam" id="3.80.30.20:FF:000003">
    <property type="entry name" value="CDK5 regulatory subunit-associated protein 1"/>
    <property type="match status" value="1"/>
</dbReference>
<dbReference type="SFLD" id="SFLDF00273">
    <property type="entry name" value="(dimethylallyl)adenosine_tRNA"/>
    <property type="match status" value="1"/>
</dbReference>
<evidence type="ECO:0000259" key="13">
    <source>
        <dbReference type="PROSITE" id="PS51918"/>
    </source>
</evidence>
<dbReference type="GO" id="GO:0060255">
    <property type="term" value="P:regulation of macromolecule metabolic process"/>
    <property type="evidence" value="ECO:0007669"/>
    <property type="project" value="UniProtKB-ARBA"/>
</dbReference>
<organism evidence="14 15">
    <name type="scientific">Petrolisthes cinctipes</name>
    <name type="common">Flat porcelain crab</name>
    <dbReference type="NCBI Taxonomy" id="88211"/>
    <lineage>
        <taxon>Eukaryota</taxon>
        <taxon>Metazoa</taxon>
        <taxon>Ecdysozoa</taxon>
        <taxon>Arthropoda</taxon>
        <taxon>Crustacea</taxon>
        <taxon>Multicrustacea</taxon>
        <taxon>Malacostraca</taxon>
        <taxon>Eumalacostraca</taxon>
        <taxon>Eucarida</taxon>
        <taxon>Decapoda</taxon>
        <taxon>Pleocyemata</taxon>
        <taxon>Anomura</taxon>
        <taxon>Galatheoidea</taxon>
        <taxon>Porcellanidae</taxon>
        <taxon>Petrolisthes</taxon>
    </lineage>
</organism>
<evidence type="ECO:0000256" key="6">
    <source>
        <dbReference type="ARBA" id="ARBA00023004"/>
    </source>
</evidence>
<dbReference type="InterPro" id="IPR038135">
    <property type="entry name" value="Methylthiotransferase_N_sf"/>
</dbReference>
<evidence type="ECO:0000256" key="9">
    <source>
        <dbReference type="ARBA" id="ARBA00074452"/>
    </source>
</evidence>
<dbReference type="PROSITE" id="PS51918">
    <property type="entry name" value="RADICAL_SAM"/>
    <property type="match status" value="1"/>
</dbReference>
<dbReference type="InterPro" id="IPR006638">
    <property type="entry name" value="Elp3/MiaA/NifB-like_rSAM"/>
</dbReference>
<dbReference type="SFLD" id="SFLDG01061">
    <property type="entry name" value="methylthiotransferase"/>
    <property type="match status" value="1"/>
</dbReference>
<evidence type="ECO:0000259" key="12">
    <source>
        <dbReference type="PROSITE" id="PS51449"/>
    </source>
</evidence>
<dbReference type="GO" id="GO:0035597">
    <property type="term" value="F:tRNA-2-methylthio-N(6)-dimethylallyladenosine(37) synthase activity"/>
    <property type="evidence" value="ECO:0007669"/>
    <property type="project" value="TreeGrafter"/>
</dbReference>
<evidence type="ECO:0000256" key="5">
    <source>
        <dbReference type="ARBA" id="ARBA00022723"/>
    </source>
</evidence>
<dbReference type="SFLD" id="SFLDS00029">
    <property type="entry name" value="Radical_SAM"/>
    <property type="match status" value="1"/>
</dbReference>
<sequence>METERKRMGNTDPVETKRKLPKGPGLEYFIANSFQSRIGNSEHTNISSSSENYATDKFNAYSTHTDNGTLIANSSQSNNGPGKFITNSSQSLDGAGRLPNRVLQNISHPYIQPKDVNGNGRKVYFDVRGCQMNVSDTEVAWAILQDNGYVRTTDQSQADVVLVMTCSIREGAEDKIWHRLDHLRGLKRRRQLSKRDSKPPLKIGVLGCMAERLKSQLVEKEKSVDVVAGPDSYRDLPRLLALVDSGDAAINVLLSQEETYADIIPVSLSANRMSAFVSIMRGCDNMCTYCIVPFTRGRERSRDMQSILEEVRYLSDEGIKEITLLGQNVNSYRDTSQTHHYLGVTLEKRQEMEEETKETQLVKGFKTVYKPKKGGIRFADLLDKVSMIDPGIRIRFTSPHPKDFPDEVLYLIRERNNICNSIHLPAQCGNSRVLELMRRGYTREAYMDLVTHIRSIIPNVALTSDFICGFCSETEEEFQETLTMLEQVKYSFCYLFPYSLREKTAAHRRFVDDVPHAIKMERLQRMITLFRSEAAKLNRAQVGQQQVVLVEGTSKRAKTDLVGRNDANTRVIFPDVEVESQHGPPRSIHPGDYVVIKVTDCTSQVLKGIPLSFTTLAGAKRSVMLS</sequence>
<evidence type="ECO:0000256" key="1">
    <source>
        <dbReference type="ARBA" id="ARBA00001966"/>
    </source>
</evidence>
<evidence type="ECO:0000256" key="8">
    <source>
        <dbReference type="ARBA" id="ARBA00053923"/>
    </source>
</evidence>
<evidence type="ECO:0000259" key="11">
    <source>
        <dbReference type="PROSITE" id="PS50926"/>
    </source>
</evidence>
<dbReference type="PANTHER" id="PTHR43020:SF2">
    <property type="entry name" value="MITOCHONDRIAL TRNA METHYLTHIOTRANSFERASE CDK5RAP1"/>
    <property type="match status" value="1"/>
</dbReference>
<reference evidence="14" key="1">
    <citation type="submission" date="2023-10" db="EMBL/GenBank/DDBJ databases">
        <title>Genome assemblies of two species of porcelain crab, Petrolisthes cinctipes and Petrolisthes manimaculis (Anomura: Porcellanidae).</title>
        <authorList>
            <person name="Angst P."/>
        </authorList>
    </citation>
    <scope>NUCLEOTIDE SEQUENCE</scope>
    <source>
        <strain evidence="14">PB745_01</strain>
        <tissue evidence="14">Gill</tissue>
    </source>
</reference>
<keyword evidence="4" id="KW-0949">S-adenosyl-L-methionine</keyword>
<evidence type="ECO:0000256" key="2">
    <source>
        <dbReference type="ARBA" id="ARBA00009815"/>
    </source>
</evidence>
<keyword evidence="3" id="KW-0004">4Fe-4S</keyword>
<comment type="similarity">
    <text evidence="2">Belongs to the methylthiotransferase family. MiaB subfamily.</text>
</comment>
<dbReference type="GO" id="GO:0051539">
    <property type="term" value="F:4 iron, 4 sulfur cluster binding"/>
    <property type="evidence" value="ECO:0007669"/>
    <property type="project" value="UniProtKB-KW"/>
</dbReference>
<evidence type="ECO:0000313" key="15">
    <source>
        <dbReference type="Proteomes" id="UP001286313"/>
    </source>
</evidence>
<dbReference type="SFLD" id="SFLDG01082">
    <property type="entry name" value="B12-binding_domain_containing"/>
    <property type="match status" value="1"/>
</dbReference>
<evidence type="ECO:0000256" key="3">
    <source>
        <dbReference type="ARBA" id="ARBA00022485"/>
    </source>
</evidence>
<comment type="cofactor">
    <cofactor evidence="1">
        <name>[4Fe-4S] cluster</name>
        <dbReference type="ChEBI" id="CHEBI:49883"/>
    </cofactor>
</comment>
<dbReference type="PROSITE" id="PS51449">
    <property type="entry name" value="MTTASE_N"/>
    <property type="match status" value="1"/>
</dbReference>
<feature type="domain" description="TRAM" evidence="11">
    <location>
        <begin position="539"/>
        <end position="612"/>
    </location>
</feature>
<dbReference type="InterPro" id="IPR007197">
    <property type="entry name" value="rSAM"/>
</dbReference>
<name>A0AAE1GJ95_PETCI</name>
<dbReference type="PROSITE" id="PS50926">
    <property type="entry name" value="TRAM"/>
    <property type="match status" value="1"/>
</dbReference>
<evidence type="ECO:0000256" key="7">
    <source>
        <dbReference type="ARBA" id="ARBA00023014"/>
    </source>
</evidence>
<dbReference type="PANTHER" id="PTHR43020">
    <property type="entry name" value="CDK5 REGULATORY SUBUNIT-ASSOCIATED PROTEIN 1"/>
    <property type="match status" value="1"/>
</dbReference>
<feature type="domain" description="Radical SAM core" evidence="13">
    <location>
        <begin position="269"/>
        <end position="536"/>
    </location>
</feature>
<evidence type="ECO:0000256" key="4">
    <source>
        <dbReference type="ARBA" id="ARBA00022691"/>
    </source>
</evidence>
<dbReference type="Pfam" id="PF00919">
    <property type="entry name" value="UPF0004"/>
    <property type="match status" value="1"/>
</dbReference>
<dbReference type="AlphaFoldDB" id="A0AAE1GJ95"/>
<dbReference type="Pfam" id="PF01938">
    <property type="entry name" value="TRAM"/>
    <property type="match status" value="1"/>
</dbReference>
<dbReference type="Proteomes" id="UP001286313">
    <property type="component" value="Unassembled WGS sequence"/>
</dbReference>
<dbReference type="PROSITE" id="PS01278">
    <property type="entry name" value="MTTASE_RADICAL"/>
    <property type="match status" value="1"/>
</dbReference>
<dbReference type="NCBIfam" id="TIGR00089">
    <property type="entry name" value="MiaB/RimO family radical SAM methylthiotransferase"/>
    <property type="match status" value="1"/>
</dbReference>
<gene>
    <name evidence="14" type="ORF">Pcinc_002657</name>
</gene>
<dbReference type="GO" id="GO:0080090">
    <property type="term" value="P:regulation of primary metabolic process"/>
    <property type="evidence" value="ECO:0007669"/>
    <property type="project" value="UniProtKB-ARBA"/>
</dbReference>
<dbReference type="SMART" id="SM00729">
    <property type="entry name" value="Elp3"/>
    <property type="match status" value="1"/>
</dbReference>
<dbReference type="InterPro" id="IPR013848">
    <property type="entry name" value="Methylthiotransferase_N"/>
</dbReference>
<keyword evidence="7" id="KW-0411">Iron-sulfur</keyword>
<dbReference type="GO" id="GO:0005829">
    <property type="term" value="C:cytosol"/>
    <property type="evidence" value="ECO:0007669"/>
    <property type="project" value="TreeGrafter"/>
</dbReference>
<keyword evidence="5" id="KW-0479">Metal-binding</keyword>
<dbReference type="GO" id="GO:0046872">
    <property type="term" value="F:metal ion binding"/>
    <property type="evidence" value="ECO:0007669"/>
    <property type="project" value="UniProtKB-KW"/>
</dbReference>
<keyword evidence="6" id="KW-0408">Iron</keyword>
<dbReference type="InterPro" id="IPR006463">
    <property type="entry name" value="MiaB_methiolase"/>
</dbReference>
<dbReference type="InterPro" id="IPR058240">
    <property type="entry name" value="rSAM_sf"/>
</dbReference>
<accession>A0AAE1GJ95</accession>
<evidence type="ECO:0000256" key="10">
    <source>
        <dbReference type="SAM" id="MobiDB-lite"/>
    </source>
</evidence>
<comment type="function">
    <text evidence="8">Potential regulator of CDK5 activity.</text>
</comment>
<dbReference type="InterPro" id="IPR023404">
    <property type="entry name" value="rSAM_horseshoe"/>
</dbReference>
<proteinExistence type="inferred from homology"/>
<dbReference type="InterPro" id="IPR002792">
    <property type="entry name" value="TRAM_dom"/>
</dbReference>
<keyword evidence="15" id="KW-1185">Reference proteome</keyword>
<comment type="caution">
    <text evidence="14">The sequence shown here is derived from an EMBL/GenBank/DDBJ whole genome shotgun (WGS) entry which is preliminary data.</text>
</comment>
<dbReference type="InterPro" id="IPR020612">
    <property type="entry name" value="Methylthiotransferase_CS"/>
</dbReference>
<dbReference type="Gene3D" id="3.80.30.20">
    <property type="entry name" value="tm_1862 like domain"/>
    <property type="match status" value="1"/>
</dbReference>